<dbReference type="GO" id="GO:0019867">
    <property type="term" value="C:outer membrane"/>
    <property type="evidence" value="ECO:0007669"/>
    <property type="project" value="InterPro"/>
</dbReference>
<evidence type="ECO:0000256" key="1">
    <source>
        <dbReference type="ARBA" id="ARBA00004370"/>
    </source>
</evidence>
<keyword evidence="3" id="KW-0472">Membrane</keyword>
<gene>
    <name evidence="5" type="ORF">SAMN05444141_101677</name>
</gene>
<evidence type="ECO:0000259" key="4">
    <source>
        <dbReference type="Pfam" id="PF01103"/>
    </source>
</evidence>
<keyword evidence="2" id="KW-0812">Transmembrane</keyword>
<reference evidence="6" key="1">
    <citation type="submission" date="2016-10" db="EMBL/GenBank/DDBJ databases">
        <authorList>
            <person name="Varghese N."/>
            <person name="Submissions S."/>
        </authorList>
    </citation>
    <scope>NUCLEOTIDE SEQUENCE [LARGE SCALE GENOMIC DNA]</scope>
    <source>
        <strain evidence="6">DSM 17465</strain>
    </source>
</reference>
<dbReference type="PANTHER" id="PTHR12815:SF42">
    <property type="entry name" value="BACTERIAL SURFACE ANTIGEN (D15) DOMAIN-CONTAINING PROTEIN"/>
    <property type="match status" value="1"/>
</dbReference>
<dbReference type="EMBL" id="FPBD01000001">
    <property type="protein sequence ID" value="SFT46208.1"/>
    <property type="molecule type" value="Genomic_DNA"/>
</dbReference>
<dbReference type="Pfam" id="PF01103">
    <property type="entry name" value="Omp85"/>
    <property type="match status" value="1"/>
</dbReference>
<dbReference type="Gene3D" id="2.40.160.50">
    <property type="entry name" value="membrane protein fhac: a member of the omp85/tpsb transporter family"/>
    <property type="match status" value="1"/>
</dbReference>
<sequence>MLYKQTSKRGSFASGLAWPFTVPRLSVLFACLFFALSSASPTHAFELFGYHLWGEKAESDEDQNVGVPDPTPYTVEFRVTGEDEEAPSDVEEELQSVSLLIQDVKKLPSGASGVLARATKDFERLIGKLYEDGYYGALVEIDVAGMPLNQAILHPEKITERPIPVLVVVNRGPQFHLGSAEISYEGPATKNGLDLPDAETLGLVEGTPALSAKVLTAESQAVSFLKDEGYPFAKVADRQLLANHANRALKVKLRVNSGLYAKFGPVSVSGTVNMDPEFVRTYANLPRGAQWDANVISKAQRRLRDLEVFSSIRFEPADQLDPNGELPVTIVVAERPRKVFGLGANYSSNEGVGVEGYWRHRNLFGKAERLSVTGAVGQLLAVNNEQIEYAARITFEKPGAIGPLTAFSTSVAAVQENPDNYRSTSFAYDAYLSRDFTPALSGRIGAEVYFANERDVFGNNDYFLLGIPADLTYDTRNDTLNPTHGIEAKLFFEPAYDVLGDTENLYSQGSIASYLPIVGTDRVVLAGRVSAGAIIAPAVQDVPAARRFFLGGGGTIRGYAYKNVGPRINDEVTGGRSFVLFNGEVRTRITETIGLVGFVDAGAAYSTQFPNFDEPLSVGVGGGVRYFTPVGPLRLDVGVPLEPQRNDPPFAVYIGLSQAF</sequence>
<keyword evidence="6" id="KW-1185">Reference proteome</keyword>
<dbReference type="InterPro" id="IPR000184">
    <property type="entry name" value="Bac_surfAg_D15"/>
</dbReference>
<proteinExistence type="predicted"/>
<dbReference type="Gene3D" id="3.10.20.310">
    <property type="entry name" value="membrane protein fhac"/>
    <property type="match status" value="1"/>
</dbReference>
<dbReference type="AlphaFoldDB" id="A0A1I6Y6T7"/>
<organism evidence="5 6">
    <name type="scientific">Pseudovibrio denitrificans</name>
    <dbReference type="NCBI Taxonomy" id="258256"/>
    <lineage>
        <taxon>Bacteria</taxon>
        <taxon>Pseudomonadati</taxon>
        <taxon>Pseudomonadota</taxon>
        <taxon>Alphaproteobacteria</taxon>
        <taxon>Hyphomicrobiales</taxon>
        <taxon>Stappiaceae</taxon>
        <taxon>Pseudovibrio</taxon>
    </lineage>
</organism>
<evidence type="ECO:0000256" key="3">
    <source>
        <dbReference type="ARBA" id="ARBA00023136"/>
    </source>
</evidence>
<feature type="domain" description="Bacterial surface antigen (D15)" evidence="4">
    <location>
        <begin position="362"/>
        <end position="660"/>
    </location>
</feature>
<evidence type="ECO:0000313" key="5">
    <source>
        <dbReference type="EMBL" id="SFT46208.1"/>
    </source>
</evidence>
<evidence type="ECO:0000256" key="2">
    <source>
        <dbReference type="ARBA" id="ARBA00022452"/>
    </source>
</evidence>
<dbReference type="PANTHER" id="PTHR12815">
    <property type="entry name" value="SORTING AND ASSEMBLY MACHINERY SAMM50 PROTEIN FAMILY MEMBER"/>
    <property type="match status" value="1"/>
</dbReference>
<dbReference type="Proteomes" id="UP000183371">
    <property type="component" value="Unassembled WGS sequence"/>
</dbReference>
<keyword evidence="2" id="KW-1134">Transmembrane beta strand</keyword>
<comment type="subcellular location">
    <subcellularLocation>
        <location evidence="1">Membrane</location>
    </subcellularLocation>
</comment>
<protein>
    <submittedName>
        <fullName evidence="5">Autotransporter secretion outer membrane protein TamA</fullName>
    </submittedName>
</protein>
<evidence type="ECO:0000313" key="6">
    <source>
        <dbReference type="Proteomes" id="UP000183371"/>
    </source>
</evidence>
<accession>A0A1I6Y6T7</accession>
<dbReference type="RefSeq" id="WP_208608705.1">
    <property type="nucleotide sequence ID" value="NZ_FPBD01000001.1"/>
</dbReference>
<name>A0A1I6Y6T7_9HYPH</name>
<dbReference type="InterPro" id="IPR039910">
    <property type="entry name" value="D15-like"/>
</dbReference>